<dbReference type="InterPro" id="IPR017866">
    <property type="entry name" value="Succ-CoA_synthase_bsu_CS"/>
</dbReference>
<dbReference type="NCBIfam" id="NF001913">
    <property type="entry name" value="PRK00696.1"/>
    <property type="match status" value="1"/>
</dbReference>
<feature type="binding site" evidence="10">
    <location>
        <position position="252"/>
    </location>
    <ligand>
        <name>Mg(2+)</name>
        <dbReference type="ChEBI" id="CHEBI:18420"/>
    </ligand>
</feature>
<keyword evidence="2 10" id="KW-0816">Tricarboxylic acid cycle</keyword>
<keyword evidence="5 10" id="KW-0547">Nucleotide-binding</keyword>
<sequence length="437" mass="46761">MRPFGGALRARVNAASTIMRNGPKIVQQKRFLSIHEYLSMDLLNSYGIATPKSIPAKSAEEAFEVAKKFGGKGMVIKAQVLAGGRGKGHFDSGLQGGVHLIKTPEEARDYAKKMIGNKLITKQTGAGGRICNAVMLAEARPPAHEYYVALLNDRQSQLPVLIASNQGGMSIEDVAKENPDAIITTPIDLQKGLDQQSALDIAKKLGFSSEKQEKQAADTFIKLYKLFKEKDATQVEINPMAESKDGEVLCMDAKLGFDDNAVEIRQPDIAKLRDPTQEDPDEVEAGTRGLNFIKLDGDIGCLVNGAGLAMATMDVVKLNGGNPANFLDIGGGADAEAMKLAFKLLLSADPKALFVNVFGGIVSSGKVAEALVEAAKSISKDVNIDIVARLRGNQESDAKKVIENFDQTSGVKIHPVFDLDEAAKLVVSLADKARAKA</sequence>
<dbReference type="InParanoid" id="A0A316VI05"/>
<comment type="function">
    <text evidence="10">Succinyl-CoA synthetase functions in the citric acid cycle (TCA), coupling the hydrolysis of succinyl-CoA to the synthesis of ATP and thus represents the only step of substrate-level phosphorylation in the TCA. The beta subunit provides nucleotide specificity of the enzyme and binds the substrate succinate, while the binding sites for coenzyme A and phosphate are found in the alpha subunit.</text>
</comment>
<dbReference type="GO" id="GO:0006104">
    <property type="term" value="P:succinyl-CoA metabolic process"/>
    <property type="evidence" value="ECO:0007669"/>
    <property type="project" value="TreeGrafter"/>
</dbReference>
<dbReference type="NCBIfam" id="TIGR01016">
    <property type="entry name" value="sucCoAbeta"/>
    <property type="match status" value="1"/>
</dbReference>
<dbReference type="GO" id="GO:0005739">
    <property type="term" value="C:mitochondrion"/>
    <property type="evidence" value="ECO:0007669"/>
    <property type="project" value="UniProtKB-SubCell"/>
</dbReference>
<evidence type="ECO:0000256" key="11">
    <source>
        <dbReference type="RuleBase" id="RU361258"/>
    </source>
</evidence>
<keyword evidence="8" id="KW-0809">Transit peptide</keyword>
<evidence type="ECO:0000256" key="3">
    <source>
        <dbReference type="ARBA" id="ARBA00022598"/>
    </source>
</evidence>
<dbReference type="STRING" id="1280837.A0A316VI05"/>
<dbReference type="FunFam" id="3.30.470.20:FF:000002">
    <property type="entry name" value="Succinate--CoA ligase [ADP-forming] subunit beta"/>
    <property type="match status" value="1"/>
</dbReference>
<comment type="pathway">
    <text evidence="1 10">Carbohydrate metabolism; tricarboxylic acid cycle; succinate from succinyl-CoA (ligase route): step 1/1.</text>
</comment>
<accession>A0A316VI05</accession>
<dbReference type="Gene3D" id="3.30.470.20">
    <property type="entry name" value="ATP-grasp fold, B domain"/>
    <property type="match status" value="1"/>
</dbReference>
<dbReference type="InterPro" id="IPR013650">
    <property type="entry name" value="ATP-grasp_succ-CoA_synth-type"/>
</dbReference>
<dbReference type="InterPro" id="IPR005811">
    <property type="entry name" value="SUCC_ACL_C"/>
</dbReference>
<dbReference type="InterPro" id="IPR005809">
    <property type="entry name" value="Succ_CoA_ligase-like_bsu"/>
</dbReference>
<dbReference type="InterPro" id="IPR016102">
    <property type="entry name" value="Succinyl-CoA_synth-like"/>
</dbReference>
<feature type="binding site" evidence="10">
    <location>
        <position position="304"/>
    </location>
    <ligand>
        <name>substrate</name>
        <note>ligand shared with subunit alpha</note>
    </ligand>
</feature>
<dbReference type="HAMAP" id="MF_00558">
    <property type="entry name" value="Succ_CoA_beta"/>
    <property type="match status" value="1"/>
</dbReference>
<evidence type="ECO:0000256" key="9">
    <source>
        <dbReference type="ARBA" id="ARBA00063570"/>
    </source>
</evidence>
<dbReference type="PANTHER" id="PTHR11815:SF1">
    <property type="entry name" value="SUCCINATE--COA LIGASE [ADP-FORMING] SUBUNIT BETA, MITOCHONDRIAL"/>
    <property type="match status" value="1"/>
</dbReference>
<dbReference type="EMBL" id="KZ819602">
    <property type="protein sequence ID" value="PWN37269.1"/>
    <property type="molecule type" value="Genomic_DNA"/>
</dbReference>
<evidence type="ECO:0000256" key="1">
    <source>
        <dbReference type="ARBA" id="ARBA00005064"/>
    </source>
</evidence>
<gene>
    <name evidence="13" type="ORF">FA14DRAFT_117234</name>
</gene>
<evidence type="ECO:0000313" key="14">
    <source>
        <dbReference type="Proteomes" id="UP000245771"/>
    </source>
</evidence>
<dbReference type="FunCoup" id="A0A316VI05">
    <property type="interactions" value="338"/>
</dbReference>
<keyword evidence="6 10" id="KW-0067">ATP-binding</keyword>
<feature type="binding site" evidence="10">
    <location>
        <position position="145"/>
    </location>
    <ligand>
        <name>ATP</name>
        <dbReference type="ChEBI" id="CHEBI:30616"/>
    </ligand>
</feature>
<organism evidence="13 14">
    <name type="scientific">Meira miltonrushii</name>
    <dbReference type="NCBI Taxonomy" id="1280837"/>
    <lineage>
        <taxon>Eukaryota</taxon>
        <taxon>Fungi</taxon>
        <taxon>Dikarya</taxon>
        <taxon>Basidiomycota</taxon>
        <taxon>Ustilaginomycotina</taxon>
        <taxon>Exobasidiomycetes</taxon>
        <taxon>Exobasidiales</taxon>
        <taxon>Brachybasidiaceae</taxon>
        <taxon>Meira</taxon>
    </lineage>
</organism>
<dbReference type="SUPFAM" id="SSF52210">
    <property type="entry name" value="Succinyl-CoA synthetase domains"/>
    <property type="match status" value="1"/>
</dbReference>
<keyword evidence="10" id="KW-0496">Mitochondrion</keyword>
<dbReference type="AlphaFoldDB" id="A0A316VI05"/>
<reference evidence="13 14" key="1">
    <citation type="journal article" date="2018" name="Mol. Biol. Evol.">
        <title>Broad Genomic Sampling Reveals a Smut Pathogenic Ancestry of the Fungal Clade Ustilaginomycotina.</title>
        <authorList>
            <person name="Kijpornyongpan T."/>
            <person name="Mondo S.J."/>
            <person name="Barry K."/>
            <person name="Sandor L."/>
            <person name="Lee J."/>
            <person name="Lipzen A."/>
            <person name="Pangilinan J."/>
            <person name="LaButti K."/>
            <person name="Hainaut M."/>
            <person name="Henrissat B."/>
            <person name="Grigoriev I.V."/>
            <person name="Spatafora J.W."/>
            <person name="Aime M.C."/>
        </authorList>
    </citation>
    <scope>NUCLEOTIDE SEQUENCE [LARGE SCALE GENOMIC DNA]</scope>
    <source>
        <strain evidence="13 14">MCA 3882</strain>
    </source>
</reference>
<keyword evidence="7 10" id="KW-0460">Magnesium</keyword>
<keyword evidence="4 10" id="KW-0479">Metal-binding</keyword>
<dbReference type="PIRSF" id="PIRSF001554">
    <property type="entry name" value="SucCS_beta"/>
    <property type="match status" value="1"/>
</dbReference>
<dbReference type="RefSeq" id="XP_025357571.1">
    <property type="nucleotide sequence ID" value="XM_025496221.1"/>
</dbReference>
<dbReference type="PROSITE" id="PS01217">
    <property type="entry name" value="SUCCINYL_COA_LIG_3"/>
    <property type="match status" value="1"/>
</dbReference>
<name>A0A316VI05_9BASI</name>
<evidence type="ECO:0000256" key="8">
    <source>
        <dbReference type="ARBA" id="ARBA00022946"/>
    </source>
</evidence>
<dbReference type="GO" id="GO:0005524">
    <property type="term" value="F:ATP binding"/>
    <property type="evidence" value="ECO:0007669"/>
    <property type="project" value="UniProtKB-UniRule"/>
</dbReference>
<dbReference type="OrthoDB" id="1552at2759"/>
<dbReference type="PANTHER" id="PTHR11815">
    <property type="entry name" value="SUCCINYL-COA SYNTHETASE BETA CHAIN"/>
    <property type="match status" value="1"/>
</dbReference>
<evidence type="ECO:0000259" key="12">
    <source>
        <dbReference type="PROSITE" id="PS50975"/>
    </source>
</evidence>
<dbReference type="FunFam" id="3.30.1490.20:FF:000004">
    <property type="entry name" value="Succinate--CoA ligase [ADP-forming] subunit beta, mitochondrial"/>
    <property type="match status" value="1"/>
</dbReference>
<dbReference type="Pfam" id="PF08442">
    <property type="entry name" value="ATP-grasp_2"/>
    <property type="match status" value="1"/>
</dbReference>
<proteinExistence type="inferred from homology"/>
<dbReference type="SUPFAM" id="SSF56059">
    <property type="entry name" value="Glutathione synthetase ATP-binding domain-like"/>
    <property type="match status" value="1"/>
</dbReference>
<comment type="similarity">
    <text evidence="10 11">Belongs to the succinate/malate CoA ligase beta subunit family.</text>
</comment>
<comment type="catalytic activity">
    <reaction evidence="10">
        <text>succinate + ATP + CoA = succinyl-CoA + ADP + phosphate</text>
        <dbReference type="Rhea" id="RHEA:17661"/>
        <dbReference type="ChEBI" id="CHEBI:30031"/>
        <dbReference type="ChEBI" id="CHEBI:30616"/>
        <dbReference type="ChEBI" id="CHEBI:43474"/>
        <dbReference type="ChEBI" id="CHEBI:57287"/>
        <dbReference type="ChEBI" id="CHEBI:57292"/>
        <dbReference type="ChEBI" id="CHEBI:456216"/>
        <dbReference type="EC" id="6.2.1.5"/>
    </reaction>
</comment>
<evidence type="ECO:0000256" key="5">
    <source>
        <dbReference type="ARBA" id="ARBA00022741"/>
    </source>
</evidence>
<dbReference type="GO" id="GO:0004775">
    <property type="term" value="F:succinate-CoA ligase (ADP-forming) activity"/>
    <property type="evidence" value="ECO:0007669"/>
    <property type="project" value="UniProtKB-UniRule"/>
</dbReference>
<dbReference type="Gene3D" id="3.40.50.261">
    <property type="entry name" value="Succinyl-CoA synthetase domains"/>
    <property type="match status" value="1"/>
</dbReference>
<feature type="binding site" evidence="10">
    <location>
        <begin position="360"/>
        <end position="362"/>
    </location>
    <ligand>
        <name>substrate</name>
        <note>ligand shared with subunit alpha</note>
    </ligand>
</feature>
<keyword evidence="3 10" id="KW-0436">Ligase</keyword>
<evidence type="ECO:0000256" key="4">
    <source>
        <dbReference type="ARBA" id="ARBA00022723"/>
    </source>
</evidence>
<dbReference type="GeneID" id="37018002"/>
<dbReference type="GO" id="GO:0042709">
    <property type="term" value="C:succinate-CoA ligase complex"/>
    <property type="evidence" value="ECO:0007669"/>
    <property type="project" value="TreeGrafter"/>
</dbReference>
<comment type="subcellular location">
    <subcellularLocation>
        <location evidence="10">Mitochondrion</location>
    </subcellularLocation>
</comment>
<evidence type="ECO:0000256" key="7">
    <source>
        <dbReference type="ARBA" id="ARBA00022842"/>
    </source>
</evidence>
<evidence type="ECO:0000256" key="2">
    <source>
        <dbReference type="ARBA" id="ARBA00022532"/>
    </source>
</evidence>
<keyword evidence="14" id="KW-1185">Reference proteome</keyword>
<dbReference type="GO" id="GO:0000287">
    <property type="term" value="F:magnesium ion binding"/>
    <property type="evidence" value="ECO:0007669"/>
    <property type="project" value="UniProtKB-UniRule"/>
</dbReference>
<dbReference type="Gene3D" id="3.30.1490.20">
    <property type="entry name" value="ATP-grasp fold, A domain"/>
    <property type="match status" value="1"/>
</dbReference>
<evidence type="ECO:0000256" key="10">
    <source>
        <dbReference type="HAMAP-Rule" id="MF_03219"/>
    </source>
</evidence>
<dbReference type="GO" id="GO:0006099">
    <property type="term" value="P:tricarboxylic acid cycle"/>
    <property type="evidence" value="ECO:0007669"/>
    <property type="project" value="UniProtKB-UniRule"/>
</dbReference>
<comment type="cofactor">
    <cofactor evidence="10">
        <name>Mg(2+)</name>
        <dbReference type="ChEBI" id="CHEBI:18420"/>
    </cofactor>
    <text evidence="10">Binds 1 Mg(2+) ion per subunit.</text>
</comment>
<dbReference type="UniPathway" id="UPA00223">
    <property type="reaction ID" value="UER00999"/>
</dbReference>
<feature type="domain" description="ATP-grasp" evidence="12">
    <location>
        <begin position="40"/>
        <end position="86"/>
    </location>
</feature>
<dbReference type="EC" id="6.2.1.5" evidence="10"/>
<dbReference type="InterPro" id="IPR011761">
    <property type="entry name" value="ATP-grasp"/>
</dbReference>
<dbReference type="PROSITE" id="PS50975">
    <property type="entry name" value="ATP_GRASP"/>
    <property type="match status" value="1"/>
</dbReference>
<evidence type="ECO:0000313" key="13">
    <source>
        <dbReference type="EMBL" id="PWN37269.1"/>
    </source>
</evidence>
<dbReference type="Proteomes" id="UP000245771">
    <property type="component" value="Unassembled WGS sequence"/>
</dbReference>
<feature type="binding site" evidence="10">
    <location>
        <position position="77"/>
    </location>
    <ligand>
        <name>ATP</name>
        <dbReference type="ChEBI" id="CHEBI:30616"/>
    </ligand>
</feature>
<protein>
    <recommendedName>
        <fullName evidence="10">Succinate--CoA ligase [ADP-forming] subunit beta, mitochondrial</fullName>
        <ecNumber evidence="10">6.2.1.5</ecNumber>
    </recommendedName>
    <alternativeName>
        <fullName evidence="10">Succinyl-CoA synthetase beta chain</fullName>
        <shortName evidence="10">SCS-beta</shortName>
    </alternativeName>
</protein>
<comment type="subunit">
    <text evidence="9">Heterodimer of an alpha and a beta subunit. The beta subunit determines specificity for GTP.</text>
</comment>
<feature type="binding site" evidence="10">
    <location>
        <begin position="84"/>
        <end position="86"/>
    </location>
    <ligand>
        <name>ATP</name>
        <dbReference type="ChEBI" id="CHEBI:30616"/>
    </ligand>
</feature>
<dbReference type="InterPro" id="IPR013815">
    <property type="entry name" value="ATP_grasp_subdomain_1"/>
</dbReference>
<dbReference type="FunFam" id="3.40.50.261:FF:000001">
    <property type="entry name" value="Succinate--CoA ligase [ADP-forming] subunit beta"/>
    <property type="match status" value="1"/>
</dbReference>
<feature type="binding site" evidence="10">
    <location>
        <position position="238"/>
    </location>
    <ligand>
        <name>Mg(2+)</name>
        <dbReference type="ChEBI" id="CHEBI:18420"/>
    </ligand>
</feature>
<evidence type="ECO:0000256" key="6">
    <source>
        <dbReference type="ARBA" id="ARBA00022840"/>
    </source>
</evidence>
<dbReference type="Pfam" id="PF00549">
    <property type="entry name" value="Ligase_CoA"/>
    <property type="match status" value="1"/>
</dbReference>